<organism evidence="1 2">
    <name type="scientific">Paenibacillus amylolyticus</name>
    <dbReference type="NCBI Taxonomy" id="1451"/>
    <lineage>
        <taxon>Bacteria</taxon>
        <taxon>Bacillati</taxon>
        <taxon>Bacillota</taxon>
        <taxon>Bacilli</taxon>
        <taxon>Bacillales</taxon>
        <taxon>Paenibacillaceae</taxon>
        <taxon>Paenibacillus</taxon>
    </lineage>
</organism>
<sequence>MKDQHYPGVPMKGTVADYNCKGNKGINKMKAYSYNARICPIICITQKPAANEGNVVDFSILLKDTSEVLYSRPVNGNTLLTKELSSHVYD</sequence>
<dbReference type="RefSeq" id="WP_338706559.1">
    <property type="nucleotide sequence ID" value="NZ_CP145892.1"/>
</dbReference>
<protein>
    <submittedName>
        <fullName evidence="1">Uncharacterized protein</fullName>
    </submittedName>
</protein>
<evidence type="ECO:0000313" key="2">
    <source>
        <dbReference type="Proteomes" id="UP001364764"/>
    </source>
</evidence>
<reference evidence="1 2" key="1">
    <citation type="submission" date="2024-02" db="EMBL/GenBank/DDBJ databases">
        <title>Complete sequences of two Paenibacillus sp. strains and one Lysinibacillus strain isolated from the environment on STAA medium highlight biotechnological potential.</title>
        <authorList>
            <person name="Attere S.A."/>
            <person name="Piche L.C."/>
            <person name="Intertaglia L."/>
            <person name="Lami R."/>
            <person name="Charette S.J."/>
            <person name="Vincent A.T."/>
        </authorList>
    </citation>
    <scope>NUCLEOTIDE SEQUENCE [LARGE SCALE GENOMIC DNA]</scope>
    <source>
        <strain evidence="1 2">Y5S-7</strain>
    </source>
</reference>
<dbReference type="GeneID" id="93477931"/>
<dbReference type="EMBL" id="CP145892">
    <property type="protein sequence ID" value="WWP18900.1"/>
    <property type="molecule type" value="Genomic_DNA"/>
</dbReference>
<evidence type="ECO:0000313" key="1">
    <source>
        <dbReference type="EMBL" id="WWP18900.1"/>
    </source>
</evidence>
<accession>A0ABD8AMW1</accession>
<dbReference type="Proteomes" id="UP001364764">
    <property type="component" value="Chromosome"/>
</dbReference>
<proteinExistence type="predicted"/>
<name>A0ABD8AMW1_PAEAM</name>
<gene>
    <name evidence="1" type="ORF">V6668_20660</name>
</gene>
<dbReference type="AlphaFoldDB" id="A0ABD8AMW1"/>